<sequence length="499" mass="56805">MKKLPFPQIKRWRWRSFKLHPLGGMIAIASMIFFVCSSLRHALFQSTAFELGIYDQIVYLISQGKPPISSFLEIHHMGNHAAWVMYIIALFYRIYPSVHWLLFIQAISLALGAWPTWGLARQAGLNRSLSLAIAGVYLLYPVVFNINLFDFHPEVMALPVFLAAILAANLNQIGWFCIAIIWILGCKDALALTVAAMGSWLFFFEKKRLCGAIALGAGVGWFIIVIQGIIPYFKAGLGPGGVGRYTYLGNSVLEIIINIIIKPRLVLDRFFSLKTLEYITLFFSPVVWWLSPRHLTPLISALPALTKNILSEIDAQRDLIHQYSIPILPFLIVAMISSLAHSEQYLGQWILSLWHRQHLTLKLVQQKNILHKLIIVWSLISFLSLAKFGYFWSIYLQEIDTWKANHLATNLIKTTPGSVLTTANLAPHLTHRPVVKFTNVDAPPTDLIQFDYVLLNVRHPGWKSNSKFAQNLVDKLQELPQFKLIYSQDDVYLFEKINP</sequence>
<dbReference type="PATRIC" id="fig|1637645.4.peg.967"/>
<feature type="transmembrane region" description="Helical" evidence="1">
    <location>
        <begin position="160"/>
        <end position="183"/>
    </location>
</feature>
<dbReference type="EMBL" id="LATL02000055">
    <property type="protein sequence ID" value="KMW70831.1"/>
    <property type="molecule type" value="Genomic_DNA"/>
</dbReference>
<dbReference type="InterPro" id="IPR018650">
    <property type="entry name" value="STSV1_Orf64"/>
</dbReference>
<evidence type="ECO:0000313" key="2">
    <source>
        <dbReference type="EMBL" id="KMW70831.1"/>
    </source>
</evidence>
<protein>
    <submittedName>
        <fullName evidence="2">Membrane protein</fullName>
    </submittedName>
</protein>
<accession>A0A0J9EXG8</accession>
<dbReference type="RefSeq" id="WP_049558038.1">
    <property type="nucleotide sequence ID" value="NZ_LATL02000055.1"/>
</dbReference>
<evidence type="ECO:0000313" key="3">
    <source>
        <dbReference type="Proteomes" id="UP000033607"/>
    </source>
</evidence>
<organism evidence="2 3">
    <name type="scientific">Limnoraphis robusta CS-951</name>
    <dbReference type="NCBI Taxonomy" id="1637645"/>
    <lineage>
        <taxon>Bacteria</taxon>
        <taxon>Bacillati</taxon>
        <taxon>Cyanobacteriota</taxon>
        <taxon>Cyanophyceae</taxon>
        <taxon>Oscillatoriophycideae</taxon>
        <taxon>Oscillatoriales</taxon>
        <taxon>Sirenicapillariaceae</taxon>
        <taxon>Limnoraphis</taxon>
    </lineage>
</organism>
<name>A0A0J9EXG8_9CYAN</name>
<dbReference type="Proteomes" id="UP000033607">
    <property type="component" value="Unassembled WGS sequence"/>
</dbReference>
<keyword evidence="1" id="KW-0472">Membrane</keyword>
<keyword evidence="1" id="KW-1133">Transmembrane helix</keyword>
<proteinExistence type="predicted"/>
<feature type="transmembrane region" description="Helical" evidence="1">
    <location>
        <begin position="320"/>
        <end position="340"/>
    </location>
</feature>
<dbReference type="AlphaFoldDB" id="A0A0J9EXG8"/>
<reference evidence="2 3" key="1">
    <citation type="submission" date="2015-06" db="EMBL/GenBank/DDBJ databases">
        <title>Draft genome assembly of filamentous brackish cyanobacterium Limnoraphis robusta strain CS-951.</title>
        <authorList>
            <person name="Willis A."/>
            <person name="Parks M."/>
            <person name="Burford M.A."/>
        </authorList>
    </citation>
    <scope>NUCLEOTIDE SEQUENCE [LARGE SCALE GENOMIC DNA]</scope>
    <source>
        <strain evidence="2 3">CS-951</strain>
    </source>
</reference>
<evidence type="ECO:0000256" key="1">
    <source>
        <dbReference type="SAM" id="Phobius"/>
    </source>
</evidence>
<feature type="transmembrane region" description="Helical" evidence="1">
    <location>
        <begin position="245"/>
        <end position="261"/>
    </location>
</feature>
<feature type="transmembrane region" description="Helical" evidence="1">
    <location>
        <begin position="212"/>
        <end position="233"/>
    </location>
</feature>
<comment type="caution">
    <text evidence="2">The sequence shown here is derived from an EMBL/GenBank/DDBJ whole genome shotgun (WGS) entry which is preliminary data.</text>
</comment>
<dbReference type="Pfam" id="PF09852">
    <property type="entry name" value="DUF2079"/>
    <property type="match status" value="1"/>
</dbReference>
<feature type="transmembrane region" description="Helical" evidence="1">
    <location>
        <begin position="21"/>
        <end position="43"/>
    </location>
</feature>
<gene>
    <name evidence="2" type="ORF">WN50_32405</name>
</gene>
<feature type="transmembrane region" description="Helical" evidence="1">
    <location>
        <begin position="373"/>
        <end position="395"/>
    </location>
</feature>
<feature type="transmembrane region" description="Helical" evidence="1">
    <location>
        <begin position="74"/>
        <end position="92"/>
    </location>
</feature>
<feature type="transmembrane region" description="Helical" evidence="1">
    <location>
        <begin position="129"/>
        <end position="148"/>
    </location>
</feature>
<keyword evidence="1" id="KW-0812">Transmembrane</keyword>